<dbReference type="PANTHER" id="PTHR33164">
    <property type="entry name" value="TRANSCRIPTIONAL REGULATOR, MARR FAMILY"/>
    <property type="match status" value="1"/>
</dbReference>
<evidence type="ECO:0000256" key="3">
    <source>
        <dbReference type="ARBA" id="ARBA00023163"/>
    </source>
</evidence>
<keyword evidence="2" id="KW-0238">DNA-binding</keyword>
<proteinExistence type="predicted"/>
<dbReference type="InterPro" id="IPR023187">
    <property type="entry name" value="Tscrpt_reg_MarR-type_CS"/>
</dbReference>
<reference evidence="6" key="1">
    <citation type="submission" date="2018-08" db="EMBL/GenBank/DDBJ databases">
        <authorList>
            <person name="Grouzdev D.S."/>
            <person name="Krutkina M.S."/>
        </authorList>
    </citation>
    <scope>NUCLEOTIDE SEQUENCE [LARGE SCALE GENOMIC DNA]</scope>
    <source>
        <strain evidence="6">4-11</strain>
    </source>
</reference>
<dbReference type="AlphaFoldDB" id="A0A372MFH8"/>
<dbReference type="PROSITE" id="PS50995">
    <property type="entry name" value="HTH_MARR_2"/>
    <property type="match status" value="1"/>
</dbReference>
<dbReference type="InterPro" id="IPR000835">
    <property type="entry name" value="HTH_MarR-typ"/>
</dbReference>
<dbReference type="Proteomes" id="UP000264002">
    <property type="component" value="Unassembled WGS sequence"/>
</dbReference>
<keyword evidence="1" id="KW-0805">Transcription regulation</keyword>
<dbReference type="GO" id="GO:0003677">
    <property type="term" value="F:DNA binding"/>
    <property type="evidence" value="ECO:0007669"/>
    <property type="project" value="UniProtKB-KW"/>
</dbReference>
<dbReference type="Gene3D" id="1.10.10.10">
    <property type="entry name" value="Winged helix-like DNA-binding domain superfamily/Winged helix DNA-binding domain"/>
    <property type="match status" value="1"/>
</dbReference>
<dbReference type="Pfam" id="PF01047">
    <property type="entry name" value="MarR"/>
    <property type="match status" value="1"/>
</dbReference>
<evidence type="ECO:0000313" key="6">
    <source>
        <dbReference type="Proteomes" id="UP000264002"/>
    </source>
</evidence>
<evidence type="ECO:0000259" key="4">
    <source>
        <dbReference type="PROSITE" id="PS50995"/>
    </source>
</evidence>
<name>A0A372MFH8_9SPIR</name>
<evidence type="ECO:0000256" key="2">
    <source>
        <dbReference type="ARBA" id="ARBA00023125"/>
    </source>
</evidence>
<dbReference type="InterPro" id="IPR039422">
    <property type="entry name" value="MarR/SlyA-like"/>
</dbReference>
<dbReference type="SUPFAM" id="SSF46785">
    <property type="entry name" value="Winged helix' DNA-binding domain"/>
    <property type="match status" value="1"/>
</dbReference>
<reference evidence="5 6" key="2">
    <citation type="submission" date="2018-09" db="EMBL/GenBank/DDBJ databases">
        <title>Genome of Sphaerochaeta halotolerans strain 4-11.</title>
        <authorList>
            <person name="Nazina T.N."/>
            <person name="Sokolova D.S."/>
        </authorList>
    </citation>
    <scope>NUCLEOTIDE SEQUENCE [LARGE SCALE GENOMIC DNA]</scope>
    <source>
        <strain evidence="5 6">4-11</strain>
    </source>
</reference>
<evidence type="ECO:0000313" key="5">
    <source>
        <dbReference type="EMBL" id="RFU94056.1"/>
    </source>
</evidence>
<keyword evidence="3" id="KW-0804">Transcription</keyword>
<dbReference type="GO" id="GO:0006950">
    <property type="term" value="P:response to stress"/>
    <property type="evidence" value="ECO:0007669"/>
    <property type="project" value="TreeGrafter"/>
</dbReference>
<gene>
    <name evidence="5" type="ORF">DYP60_11545</name>
</gene>
<evidence type="ECO:0000256" key="1">
    <source>
        <dbReference type="ARBA" id="ARBA00023015"/>
    </source>
</evidence>
<protein>
    <submittedName>
        <fullName evidence="5">MarR family transcriptional regulator</fullName>
    </submittedName>
</protein>
<organism evidence="5 6">
    <name type="scientific">Sphaerochaeta halotolerans</name>
    <dbReference type="NCBI Taxonomy" id="2293840"/>
    <lineage>
        <taxon>Bacteria</taxon>
        <taxon>Pseudomonadati</taxon>
        <taxon>Spirochaetota</taxon>
        <taxon>Spirochaetia</taxon>
        <taxon>Spirochaetales</taxon>
        <taxon>Sphaerochaetaceae</taxon>
        <taxon>Sphaerochaeta</taxon>
    </lineage>
</organism>
<dbReference type="GO" id="GO:0003700">
    <property type="term" value="F:DNA-binding transcription factor activity"/>
    <property type="evidence" value="ECO:0007669"/>
    <property type="project" value="InterPro"/>
</dbReference>
<dbReference type="PROSITE" id="PS01117">
    <property type="entry name" value="HTH_MARR_1"/>
    <property type="match status" value="1"/>
</dbReference>
<dbReference type="InterPro" id="IPR036388">
    <property type="entry name" value="WH-like_DNA-bd_sf"/>
</dbReference>
<dbReference type="SMART" id="SM00347">
    <property type="entry name" value="HTH_MARR"/>
    <property type="match status" value="1"/>
</dbReference>
<feature type="domain" description="HTH marR-type" evidence="4">
    <location>
        <begin position="3"/>
        <end position="143"/>
    </location>
</feature>
<dbReference type="EMBL" id="QUWK01000013">
    <property type="protein sequence ID" value="RFU94056.1"/>
    <property type="molecule type" value="Genomic_DNA"/>
</dbReference>
<comment type="caution">
    <text evidence="5">The sequence shown here is derived from an EMBL/GenBank/DDBJ whole genome shotgun (WGS) entry which is preliminary data.</text>
</comment>
<dbReference type="RefSeq" id="WP_117331163.1">
    <property type="nucleotide sequence ID" value="NZ_QUWK01000013.1"/>
</dbReference>
<dbReference type="PRINTS" id="PR00598">
    <property type="entry name" value="HTHMARR"/>
</dbReference>
<accession>A0A372MFH8</accession>
<keyword evidence="6" id="KW-1185">Reference proteome</keyword>
<sequence>MEDNTLKEQLIQALLRFKRLSMTFPPEYHVNVGEFFVMKKLEKNNLCSESPVNVSDIHSNLHVTKPAVSQMLNSLEKKGYVSRAIDKTDRRRISVTLTAEGMKVLKAMTQYMDQTLGTTVMRFGEENTRQLISLFTLLADISEDVQAEAMAAYRKGVNPID</sequence>
<dbReference type="PANTHER" id="PTHR33164:SF43">
    <property type="entry name" value="HTH-TYPE TRANSCRIPTIONAL REPRESSOR YETL"/>
    <property type="match status" value="1"/>
</dbReference>
<dbReference type="InterPro" id="IPR036390">
    <property type="entry name" value="WH_DNA-bd_sf"/>
</dbReference>